<sequence length="310" mass="35136">MSTHRIPNFFYRIFLLSFCTTLLLSCGETKKSETDETITTTIETEEVANFGGLALYTLRDAMGEDPKGTLETVYDDGYAYIEAAGYADGKFYNMTPQDFKSFLESIDIKPVSTHQGSVTLENADQMIADVKAAGFEYFVVPVPPMGMFTFDAEARTMGMDGTAKELTDILTTLGKKCKEQGLKLLYHNHDFEYKENAEGIVPIEYMLENTDPEFVNFQMDLYWVTKAGADPVTYFEKYPGRFKLWHVKDMDDQGRFAPVGEGTIDFAKILANKDKSGMQYYFVEQDQTFNHEPLEAIQISHKGLEEIGFN</sequence>
<dbReference type="GO" id="GO:0016853">
    <property type="term" value="F:isomerase activity"/>
    <property type="evidence" value="ECO:0007669"/>
    <property type="project" value="UniProtKB-KW"/>
</dbReference>
<feature type="domain" description="Xylose isomerase-like TIM barrel" evidence="1">
    <location>
        <begin position="161"/>
        <end position="277"/>
    </location>
</feature>
<name>A3XQP2_LEEBM</name>
<dbReference type="PANTHER" id="PTHR12110">
    <property type="entry name" value="HYDROXYPYRUVATE ISOMERASE"/>
    <property type="match status" value="1"/>
</dbReference>
<evidence type="ECO:0000313" key="3">
    <source>
        <dbReference type="Proteomes" id="UP000001601"/>
    </source>
</evidence>
<dbReference type="RefSeq" id="WP_009779120.1">
    <property type="nucleotide sequence ID" value="NZ_CH672395.1"/>
</dbReference>
<proteinExistence type="predicted"/>
<dbReference type="Proteomes" id="UP000001601">
    <property type="component" value="Unassembled WGS sequence"/>
</dbReference>
<accession>A3XQP2</accession>
<dbReference type="EMBL" id="AANC01000010">
    <property type="protein sequence ID" value="EAQ48079.1"/>
    <property type="molecule type" value="Genomic_DNA"/>
</dbReference>
<dbReference type="eggNOG" id="COG1082">
    <property type="taxonomic scope" value="Bacteria"/>
</dbReference>
<dbReference type="Pfam" id="PF01261">
    <property type="entry name" value="AP_endonuc_2"/>
    <property type="match status" value="1"/>
</dbReference>
<evidence type="ECO:0000259" key="1">
    <source>
        <dbReference type="Pfam" id="PF01261"/>
    </source>
</evidence>
<dbReference type="Gene3D" id="3.20.20.150">
    <property type="entry name" value="Divalent-metal-dependent TIM barrel enzymes"/>
    <property type="match status" value="1"/>
</dbReference>
<dbReference type="InterPro" id="IPR013022">
    <property type="entry name" value="Xyl_isomerase-like_TIM-brl"/>
</dbReference>
<dbReference type="InterPro" id="IPR036237">
    <property type="entry name" value="Xyl_isomerase-like_sf"/>
</dbReference>
<dbReference type="HOGENOM" id="CLU_059523_1_0_10"/>
<protein>
    <submittedName>
        <fullName evidence="2">Sugar phosphate isomerase/epimerase</fullName>
    </submittedName>
</protein>
<keyword evidence="2" id="KW-0413">Isomerase</keyword>
<dbReference type="PANTHER" id="PTHR12110:SF41">
    <property type="entry name" value="INOSOSE DEHYDRATASE"/>
    <property type="match status" value="1"/>
</dbReference>
<organism evidence="2 3">
    <name type="scientific">Leeuwenhoekiella blandensis (strain CECT 7118 / CCUG 51940 / KCTC 22103 / MED217)</name>
    <name type="common">Flavobacterium sp. (strain MED217)</name>
    <dbReference type="NCBI Taxonomy" id="398720"/>
    <lineage>
        <taxon>Bacteria</taxon>
        <taxon>Pseudomonadati</taxon>
        <taxon>Bacteroidota</taxon>
        <taxon>Flavobacteriia</taxon>
        <taxon>Flavobacteriales</taxon>
        <taxon>Flavobacteriaceae</taxon>
        <taxon>Leeuwenhoekiella</taxon>
    </lineage>
</organism>
<dbReference type="InterPro" id="IPR050312">
    <property type="entry name" value="IolE/XylAMocC-like"/>
</dbReference>
<dbReference type="AlphaFoldDB" id="A3XQP2"/>
<evidence type="ECO:0000313" key="2">
    <source>
        <dbReference type="EMBL" id="EAQ48079.1"/>
    </source>
</evidence>
<comment type="caution">
    <text evidence="2">The sequence shown here is derived from an EMBL/GenBank/DDBJ whole genome shotgun (WGS) entry which is preliminary data.</text>
</comment>
<dbReference type="PROSITE" id="PS51257">
    <property type="entry name" value="PROKAR_LIPOPROTEIN"/>
    <property type="match status" value="1"/>
</dbReference>
<dbReference type="STRING" id="398720.MED217_03645"/>
<dbReference type="OrthoDB" id="9798407at2"/>
<keyword evidence="3" id="KW-1185">Reference proteome</keyword>
<reference evidence="2 3" key="1">
    <citation type="journal article" date="2007" name="Nature">
        <title>Light stimulates growth of proteorhodopsin-containing marine Flavobacteria.</title>
        <authorList>
            <person name="Gomez-Consarnau L."/>
            <person name="Gonzalez J.M."/>
            <person name="Coll-Llado M."/>
            <person name="Gourdon P."/>
            <person name="Pascher T."/>
            <person name="Neutze R."/>
            <person name="Pedros-Alio C."/>
            <person name="Pinhassi J."/>
        </authorList>
    </citation>
    <scope>NUCLEOTIDE SEQUENCE [LARGE SCALE GENOMIC DNA]</scope>
    <source>
        <strain evidence="2 3">MED217</strain>
    </source>
</reference>
<gene>
    <name evidence="2" type="ORF">MED217_03645</name>
</gene>
<dbReference type="SUPFAM" id="SSF51658">
    <property type="entry name" value="Xylose isomerase-like"/>
    <property type="match status" value="1"/>
</dbReference>